<dbReference type="RefSeq" id="WP_090678465.1">
    <property type="nucleotide sequence ID" value="NZ_FORU01000004.1"/>
</dbReference>
<dbReference type="STRING" id="1150112.SAMN04487893_104177"/>
<protein>
    <submittedName>
        <fullName evidence="1">Uncharacterized protein</fullName>
    </submittedName>
</protein>
<proteinExistence type="predicted"/>
<dbReference type="AlphaFoldDB" id="A0A1I3PMC5"/>
<name>A0A1I3PMC5_9FLAO</name>
<dbReference type="OrthoDB" id="1424975at2"/>
<sequence length="221" mass="25510">MFRKNTVKIERFIKVLNNTELGLGNTKETYIHIRKEIDIDFMFIGYSDQFKSKTDSTESYPLKLTKNREIRIVGLGTYYRKYGLEGGDVIILERVEDNGKTSFFISHVKKVDTITLSKVGNKGFEILTKNSTIEKHKLSSVCKYNGVKYSFDLKFDTSGKKRIDSPDITDFYSLELKSLEDNSVLSLLQEVVDGEMLEIIKVESDYYLSEIKSSFKQEIEL</sequence>
<evidence type="ECO:0000313" key="1">
    <source>
        <dbReference type="EMBL" id="SFJ22461.1"/>
    </source>
</evidence>
<dbReference type="EMBL" id="FORU01000004">
    <property type="protein sequence ID" value="SFJ22461.1"/>
    <property type="molecule type" value="Genomic_DNA"/>
</dbReference>
<keyword evidence="2" id="KW-1185">Reference proteome</keyword>
<accession>A0A1I3PMC5</accession>
<gene>
    <name evidence="1" type="ORF">SAMN04487893_104177</name>
</gene>
<reference evidence="2" key="1">
    <citation type="submission" date="2016-10" db="EMBL/GenBank/DDBJ databases">
        <authorList>
            <person name="Varghese N."/>
            <person name="Submissions S."/>
        </authorList>
    </citation>
    <scope>NUCLEOTIDE SEQUENCE [LARGE SCALE GENOMIC DNA]</scope>
    <source>
        <strain evidence="2">DSM 26542</strain>
    </source>
</reference>
<dbReference type="Proteomes" id="UP000243887">
    <property type="component" value="Unassembled WGS sequence"/>
</dbReference>
<organism evidence="1 2">
    <name type="scientific">Myroides guanonis</name>
    <dbReference type="NCBI Taxonomy" id="1150112"/>
    <lineage>
        <taxon>Bacteria</taxon>
        <taxon>Pseudomonadati</taxon>
        <taxon>Bacteroidota</taxon>
        <taxon>Flavobacteriia</taxon>
        <taxon>Flavobacteriales</taxon>
        <taxon>Flavobacteriaceae</taxon>
        <taxon>Myroides</taxon>
    </lineage>
</organism>
<evidence type="ECO:0000313" key="2">
    <source>
        <dbReference type="Proteomes" id="UP000243887"/>
    </source>
</evidence>